<dbReference type="EMBL" id="CP021983">
    <property type="protein sequence ID" value="ASC71888.1"/>
    <property type="molecule type" value="Genomic_DNA"/>
</dbReference>
<keyword evidence="2" id="KW-1133">Transmembrane helix</keyword>
<feature type="compositionally biased region" description="Basic and acidic residues" evidence="1">
    <location>
        <begin position="666"/>
        <end position="680"/>
    </location>
</feature>
<feature type="region of interest" description="Disordered" evidence="1">
    <location>
        <begin position="1053"/>
        <end position="1080"/>
    </location>
</feature>
<keyword evidence="2" id="KW-0472">Membrane</keyword>
<organism evidence="3 4">
    <name type="scientific">Halomicronema hongdechloris C2206</name>
    <dbReference type="NCBI Taxonomy" id="1641165"/>
    <lineage>
        <taxon>Bacteria</taxon>
        <taxon>Bacillati</taxon>
        <taxon>Cyanobacteriota</taxon>
        <taxon>Cyanophyceae</taxon>
        <taxon>Nodosilineales</taxon>
        <taxon>Nodosilineaceae</taxon>
        <taxon>Halomicronema</taxon>
    </lineage>
</organism>
<dbReference type="RefSeq" id="WP_080807633.1">
    <property type="nucleotide sequence ID" value="NZ_CP021983.2"/>
</dbReference>
<keyword evidence="4" id="KW-1185">Reference proteome</keyword>
<protein>
    <submittedName>
        <fullName evidence="3">Uncharacterized protein</fullName>
    </submittedName>
</protein>
<evidence type="ECO:0000313" key="3">
    <source>
        <dbReference type="EMBL" id="ASC71888.1"/>
    </source>
</evidence>
<evidence type="ECO:0000256" key="1">
    <source>
        <dbReference type="SAM" id="MobiDB-lite"/>
    </source>
</evidence>
<accession>A0A1Z3HNJ9</accession>
<keyword evidence="2" id="KW-0812">Transmembrane</keyword>
<evidence type="ECO:0000313" key="4">
    <source>
        <dbReference type="Proteomes" id="UP000191901"/>
    </source>
</evidence>
<evidence type="ECO:0000256" key="2">
    <source>
        <dbReference type="SAM" id="Phobius"/>
    </source>
</evidence>
<reference evidence="3 4" key="1">
    <citation type="journal article" date="2016" name="Biochim. Biophys. Acta">
        <title>Characterization of red-shifted phycobilisomes isolated from the chlorophyll f-containing cyanobacterium Halomicronema hongdechloris.</title>
        <authorList>
            <person name="Li Y."/>
            <person name="Lin Y."/>
            <person name="Garvey C.J."/>
            <person name="Birch D."/>
            <person name="Corkery R.W."/>
            <person name="Loughlin P.C."/>
            <person name="Scheer H."/>
            <person name="Willows R.D."/>
            <person name="Chen M."/>
        </authorList>
    </citation>
    <scope>NUCLEOTIDE SEQUENCE [LARGE SCALE GENOMIC DNA]</scope>
    <source>
        <strain evidence="3 4">C2206</strain>
    </source>
</reference>
<dbReference type="STRING" id="1641165.XM38_08400"/>
<dbReference type="AlphaFoldDB" id="A0A1Z3HNJ9"/>
<feature type="region of interest" description="Disordered" evidence="1">
    <location>
        <begin position="666"/>
        <end position="685"/>
    </location>
</feature>
<name>A0A1Z3HNJ9_9CYAN</name>
<feature type="transmembrane region" description="Helical" evidence="2">
    <location>
        <begin position="623"/>
        <end position="655"/>
    </location>
</feature>
<proteinExistence type="predicted"/>
<dbReference type="KEGG" id="hhg:XM38_028420"/>
<gene>
    <name evidence="3" type="ORF">XM38_028420</name>
</gene>
<dbReference type="Proteomes" id="UP000191901">
    <property type="component" value="Chromosome"/>
</dbReference>
<sequence length="1114" mass="126254">MTELGTYTFLPWLRQGIANRINATDLDPAVKTRASVPITLKLKGDPIEGTTPLEQEISQDIELYGPGDIVGIDSKAILKVEPRNWITNFETNFLPHIEFPYPDFPWLYTPAKPDNSNNRLRPWIMLVVLTEEEFQQGSSGSERPLPYLIVEDPSVFPPSADLWAWAHVHINKSLMAGSTDMVIEADENDPVLAQLQQTLKQNPDLAYSRIVSPRKLAPNTAYHAFLMPVFETGRLAGLGLDPITAPYATHCAWDAYPEGASNPRQEPTHYPVYYRWYFRTSTAGDFEYLVRLLKPKPMDSRVGRRDMDVQFPDANLPGITDPELGGVLKLGGALQIPFDTLKEEDQQEVLKYENWDQPYPHPFQSELAAFINLAEGYSRLEAETANSDPNLPDPISTDPDPDPLITPPLYGRWHAKMQRLLTDETGNDLPQNSNWVHDLNLDPRFRAAAGFGTEVIKKNQEAYMDAAWGQVGEILKANQQIKWAQVAKEISWIWYNDHLGSLKDTNPDRFFTLTAPLDRRILVEGTTRFHAMRTSYVPRTAVAAPMRRMMRSRSRLIKKLNFPANRPPESLVTRLNNRDVFPAPPKTTPPSLPTLDELAEEMLPQVPGIILDLVRRIPSWLRFLILLLIALIVALLWGLAGLIVGILALIVFFYLNAIGRQTKAADSLKEENQTPERVDDLPQSPDFVLTRPNEDVRPSQGNADSAEATRFKAALKDTYRLIQASHQVAQEPPKSSLDLPALTAGTFQAINPDVTIPRATLTTIFIPPRIKDALFEIFEEAMAYPEFDIPMYKPLVEISDELFLPNLQYIEQNSISLLETNQRFIEAYMVGLNHEFARELLWREYPTYQRGSYFRQFWDVSSFLDRDNTDQEALKERLRDIPPLHRWSRFSNLGDHDHREAQGDKEEELVLVIRGELLKKYPTAVIYAQRADWQLTDDGEIDKTKPRMLCPLAADEEENPPPDKIRTPLYEAKVDPDTYCFGIDLKAEEARGETETNPDFPGWFFVIEERGVEPRFGFDIDQDGAGGGTKRYWNDLSWEDVLPGSAAGSFVRPTMTPGVALDDTPPASDEEGQRQHAEDVQVTWTGSVSAAEMAYIMYQVPVRVAVHASEMLPE</sequence>